<dbReference type="SUPFAM" id="SSF48452">
    <property type="entry name" value="TPR-like"/>
    <property type="match status" value="1"/>
</dbReference>
<keyword evidence="1" id="KW-0472">Membrane</keyword>
<dbReference type="AlphaFoldDB" id="A0A1G5ELI8"/>
<organism evidence="3 4">
    <name type="scientific">Alkaliphilus peptidifermentans DSM 18978</name>
    <dbReference type="NCBI Taxonomy" id="1120976"/>
    <lineage>
        <taxon>Bacteria</taxon>
        <taxon>Bacillati</taxon>
        <taxon>Bacillota</taxon>
        <taxon>Clostridia</taxon>
        <taxon>Peptostreptococcales</taxon>
        <taxon>Natronincolaceae</taxon>
        <taxon>Alkaliphilus</taxon>
    </lineage>
</organism>
<sequence>MGLRFNKTIHLGKDIKINLGKNGPVINSGLGKIRINANRKGIKTTASLGNTGLSYTKNIPLPIKGKKKENQKIEIVEKNTAHSFFKRDIPSELKANVYPIQSVIGLLGILLIFSSFLYPMLFFVGGLLIYIVHLWRKKASPALIAYKNAYKYYNSKNYEKAIESLNEVLKHPKANYSLQLVKAECLLELERTGEAYKVYTIFFNKINPAELDSITYWSPKANAIFLSLENDNPKLALLITESLPNNTGEIDFRLWKNYFKGLCFMNLSQYESAIQAFQAGVGKRQSMDVPFIDSHYHMGVAYTYLGKTSLAKQRFQRVYSANTHYKNISEVMKAISEGQSLKDIIS</sequence>
<keyword evidence="1" id="KW-0812">Transmembrane</keyword>
<name>A0A1G5ELI8_9FIRM</name>
<dbReference type="InterPro" id="IPR019734">
    <property type="entry name" value="TPR_rpt"/>
</dbReference>
<reference evidence="3 4" key="1">
    <citation type="submission" date="2016-10" db="EMBL/GenBank/DDBJ databases">
        <authorList>
            <person name="de Groot N.N."/>
        </authorList>
    </citation>
    <scope>NUCLEOTIDE SEQUENCE [LARGE SCALE GENOMIC DNA]</scope>
    <source>
        <strain evidence="3 4">DSM 18978</strain>
    </source>
</reference>
<dbReference type="InterPro" id="IPR025330">
    <property type="entry name" value="DUF4236"/>
</dbReference>
<dbReference type="STRING" id="1120976.SAMN03080606_01199"/>
<feature type="domain" description="DUF4236" evidence="2">
    <location>
        <begin position="3"/>
        <end position="56"/>
    </location>
</feature>
<keyword evidence="4" id="KW-1185">Reference proteome</keyword>
<dbReference type="Gene3D" id="1.25.40.10">
    <property type="entry name" value="Tetratricopeptide repeat domain"/>
    <property type="match status" value="2"/>
</dbReference>
<evidence type="ECO:0000259" key="2">
    <source>
        <dbReference type="Pfam" id="PF14020"/>
    </source>
</evidence>
<dbReference type="InterPro" id="IPR011990">
    <property type="entry name" value="TPR-like_helical_dom_sf"/>
</dbReference>
<gene>
    <name evidence="3" type="ORF">SAMN03080606_01199</name>
</gene>
<proteinExistence type="predicted"/>
<dbReference type="RefSeq" id="WP_176758883.1">
    <property type="nucleotide sequence ID" value="NZ_FMUS01000005.1"/>
</dbReference>
<accession>A0A1G5ELI8</accession>
<dbReference type="EMBL" id="FMUS01000005">
    <property type="protein sequence ID" value="SCY27855.1"/>
    <property type="molecule type" value="Genomic_DNA"/>
</dbReference>
<dbReference type="SMART" id="SM00028">
    <property type="entry name" value="TPR"/>
    <property type="match status" value="3"/>
</dbReference>
<evidence type="ECO:0000313" key="3">
    <source>
        <dbReference type="EMBL" id="SCY27855.1"/>
    </source>
</evidence>
<dbReference type="Pfam" id="PF13174">
    <property type="entry name" value="TPR_6"/>
    <property type="match status" value="1"/>
</dbReference>
<protein>
    <submittedName>
        <fullName evidence="3">Tetratricopeptide repeat-containing protein</fullName>
    </submittedName>
</protein>
<dbReference type="Proteomes" id="UP000198636">
    <property type="component" value="Unassembled WGS sequence"/>
</dbReference>
<dbReference type="Pfam" id="PF14020">
    <property type="entry name" value="DUF4236"/>
    <property type="match status" value="1"/>
</dbReference>
<feature type="transmembrane region" description="Helical" evidence="1">
    <location>
        <begin position="103"/>
        <end position="132"/>
    </location>
</feature>
<evidence type="ECO:0000313" key="4">
    <source>
        <dbReference type="Proteomes" id="UP000198636"/>
    </source>
</evidence>
<evidence type="ECO:0000256" key="1">
    <source>
        <dbReference type="SAM" id="Phobius"/>
    </source>
</evidence>
<keyword evidence="1" id="KW-1133">Transmembrane helix</keyword>